<accession>A0ABQ1MXF5</accession>
<evidence type="ECO:0000313" key="1">
    <source>
        <dbReference type="EMBL" id="GGC48508.1"/>
    </source>
</evidence>
<protein>
    <submittedName>
        <fullName evidence="1">Uncharacterized protein</fullName>
    </submittedName>
</protein>
<keyword evidence="2" id="KW-1185">Reference proteome</keyword>
<gene>
    <name evidence="1" type="ORF">GCM10010993_28760</name>
</gene>
<organism evidence="1 2">
    <name type="scientific">Belliella aquatica</name>
    <dbReference type="NCBI Taxonomy" id="1323734"/>
    <lineage>
        <taxon>Bacteria</taxon>
        <taxon>Pseudomonadati</taxon>
        <taxon>Bacteroidota</taxon>
        <taxon>Cytophagia</taxon>
        <taxon>Cytophagales</taxon>
        <taxon>Cyclobacteriaceae</taxon>
        <taxon>Belliella</taxon>
    </lineage>
</organism>
<sequence length="70" mass="8118">MNKANGRNGIRIEPFPFINLLIRGIIEATMNPERIANIMLIGDFFFSVKNPKLRKKVKVFLPFTLKKPFL</sequence>
<comment type="caution">
    <text evidence="1">The sequence shown here is derived from an EMBL/GenBank/DDBJ whole genome shotgun (WGS) entry which is preliminary data.</text>
</comment>
<evidence type="ECO:0000313" key="2">
    <source>
        <dbReference type="Proteomes" id="UP000635885"/>
    </source>
</evidence>
<dbReference type="EMBL" id="BMFD01000012">
    <property type="protein sequence ID" value="GGC48508.1"/>
    <property type="molecule type" value="Genomic_DNA"/>
</dbReference>
<dbReference type="Proteomes" id="UP000635885">
    <property type="component" value="Unassembled WGS sequence"/>
</dbReference>
<proteinExistence type="predicted"/>
<name>A0ABQ1MXF5_9BACT</name>
<reference evidence="2" key="1">
    <citation type="journal article" date="2019" name="Int. J. Syst. Evol. Microbiol.">
        <title>The Global Catalogue of Microorganisms (GCM) 10K type strain sequencing project: providing services to taxonomists for standard genome sequencing and annotation.</title>
        <authorList>
            <consortium name="The Broad Institute Genomics Platform"/>
            <consortium name="The Broad Institute Genome Sequencing Center for Infectious Disease"/>
            <person name="Wu L."/>
            <person name="Ma J."/>
        </authorList>
    </citation>
    <scope>NUCLEOTIDE SEQUENCE [LARGE SCALE GENOMIC DNA]</scope>
    <source>
        <strain evidence="2">CGMCC 1.12479</strain>
    </source>
</reference>